<sequence>MSCCLNSSQSTKPETVQELCHKKLALKSNCLHPTTNEPYVKTAVGGKDNSPEGAQAGITYGFVVEFANDEDRQYYLEKDPAHIEFKAAVAPAVTRAQVIDFVSGVF</sequence>
<dbReference type="OrthoDB" id="1601230at2759"/>
<dbReference type="EMBL" id="VXIT01000013">
    <property type="protein sequence ID" value="KAA6408695.1"/>
    <property type="molecule type" value="Genomic_DNA"/>
</dbReference>
<comment type="caution">
    <text evidence="2">The sequence shown here is derived from an EMBL/GenBank/DDBJ whole genome shotgun (WGS) entry which is preliminary data.</text>
</comment>
<accession>A0A5M8PH88</accession>
<protein>
    <recommendedName>
        <fullName evidence="1">Stress-response A/B barrel domain-containing protein</fullName>
    </recommendedName>
</protein>
<reference evidence="2 3" key="1">
    <citation type="submission" date="2019-09" db="EMBL/GenBank/DDBJ databases">
        <title>The hologenome of the rock-dwelling lichen Lasallia pustulata.</title>
        <authorList>
            <person name="Greshake Tzovaras B."/>
            <person name="Segers F."/>
            <person name="Bicker A."/>
            <person name="Dal Grande F."/>
            <person name="Otte J."/>
            <person name="Hankeln T."/>
            <person name="Schmitt I."/>
            <person name="Ebersberger I."/>
        </authorList>
    </citation>
    <scope>NUCLEOTIDE SEQUENCE [LARGE SCALE GENOMIC DNA]</scope>
    <source>
        <strain evidence="2">A1-1</strain>
    </source>
</reference>
<dbReference type="Pfam" id="PF07876">
    <property type="entry name" value="Dabb"/>
    <property type="match status" value="1"/>
</dbReference>
<gene>
    <name evidence="2" type="ORF">FRX48_07777</name>
</gene>
<proteinExistence type="predicted"/>
<feature type="domain" description="Stress-response A/B barrel" evidence="1">
    <location>
        <begin position="1"/>
        <end position="101"/>
    </location>
</feature>
<organism evidence="2 3">
    <name type="scientific">Lasallia pustulata</name>
    <dbReference type="NCBI Taxonomy" id="136370"/>
    <lineage>
        <taxon>Eukaryota</taxon>
        <taxon>Fungi</taxon>
        <taxon>Dikarya</taxon>
        <taxon>Ascomycota</taxon>
        <taxon>Pezizomycotina</taxon>
        <taxon>Lecanoromycetes</taxon>
        <taxon>OSLEUM clade</taxon>
        <taxon>Umbilicariomycetidae</taxon>
        <taxon>Umbilicariales</taxon>
        <taxon>Umbilicariaceae</taxon>
        <taxon>Lasallia</taxon>
    </lineage>
</organism>
<evidence type="ECO:0000259" key="1">
    <source>
        <dbReference type="PROSITE" id="PS51502"/>
    </source>
</evidence>
<dbReference type="Proteomes" id="UP000324767">
    <property type="component" value="Unassembled WGS sequence"/>
</dbReference>
<dbReference type="SMART" id="SM00886">
    <property type="entry name" value="Dabb"/>
    <property type="match status" value="1"/>
</dbReference>
<dbReference type="PROSITE" id="PS51502">
    <property type="entry name" value="S_R_A_B_BARREL"/>
    <property type="match status" value="1"/>
</dbReference>
<dbReference type="AlphaFoldDB" id="A0A5M8PH88"/>
<evidence type="ECO:0000313" key="3">
    <source>
        <dbReference type="Proteomes" id="UP000324767"/>
    </source>
</evidence>
<dbReference type="SUPFAM" id="SSF54909">
    <property type="entry name" value="Dimeric alpha+beta barrel"/>
    <property type="match status" value="1"/>
</dbReference>
<name>A0A5M8PH88_9LECA</name>
<dbReference type="InterPro" id="IPR013097">
    <property type="entry name" value="Dabb"/>
</dbReference>
<dbReference type="InterPro" id="IPR011008">
    <property type="entry name" value="Dimeric_a/b-barrel"/>
</dbReference>
<evidence type="ECO:0000313" key="2">
    <source>
        <dbReference type="EMBL" id="KAA6408695.1"/>
    </source>
</evidence>
<dbReference type="Gene3D" id="3.30.70.100">
    <property type="match status" value="1"/>
</dbReference>